<evidence type="ECO:0000313" key="1">
    <source>
        <dbReference type="EMBL" id="CAK57895.1"/>
    </source>
</evidence>
<evidence type="ECO:0000313" key="2">
    <source>
        <dbReference type="Proteomes" id="UP000000600"/>
    </source>
</evidence>
<dbReference type="RefSeq" id="XP_001425293.1">
    <property type="nucleotide sequence ID" value="XM_001425256.1"/>
</dbReference>
<evidence type="ECO:0008006" key="3">
    <source>
        <dbReference type="Google" id="ProtNLM"/>
    </source>
</evidence>
<proteinExistence type="predicted"/>
<gene>
    <name evidence="1" type="ORF">GSPATT00028930001</name>
</gene>
<dbReference type="EMBL" id="CT867994">
    <property type="protein sequence ID" value="CAK57895.1"/>
    <property type="molecule type" value="Genomic_DNA"/>
</dbReference>
<dbReference type="Proteomes" id="UP000000600">
    <property type="component" value="Unassembled WGS sequence"/>
</dbReference>
<accession>A0BH78</accession>
<dbReference type="GeneID" id="5011077"/>
<dbReference type="InParanoid" id="A0BH78"/>
<reference evidence="1 2" key="1">
    <citation type="journal article" date="2006" name="Nature">
        <title>Global trends of whole-genome duplications revealed by the ciliate Paramecium tetraurelia.</title>
        <authorList>
            <consortium name="Genoscope"/>
            <person name="Aury J.-M."/>
            <person name="Jaillon O."/>
            <person name="Duret L."/>
            <person name="Noel B."/>
            <person name="Jubin C."/>
            <person name="Porcel B.M."/>
            <person name="Segurens B."/>
            <person name="Daubin V."/>
            <person name="Anthouard V."/>
            <person name="Aiach N."/>
            <person name="Arnaiz O."/>
            <person name="Billaut A."/>
            <person name="Beisson J."/>
            <person name="Blanc I."/>
            <person name="Bouhouche K."/>
            <person name="Camara F."/>
            <person name="Duharcourt S."/>
            <person name="Guigo R."/>
            <person name="Gogendeau D."/>
            <person name="Katinka M."/>
            <person name="Keller A.-M."/>
            <person name="Kissmehl R."/>
            <person name="Klotz C."/>
            <person name="Koll F."/>
            <person name="Le Moue A."/>
            <person name="Lepere C."/>
            <person name="Malinsky S."/>
            <person name="Nowacki M."/>
            <person name="Nowak J.K."/>
            <person name="Plattner H."/>
            <person name="Poulain J."/>
            <person name="Ruiz F."/>
            <person name="Serrano V."/>
            <person name="Zagulski M."/>
            <person name="Dessen P."/>
            <person name="Betermier M."/>
            <person name="Weissenbach J."/>
            <person name="Scarpelli C."/>
            <person name="Schachter V."/>
            <person name="Sperling L."/>
            <person name="Meyer E."/>
            <person name="Cohen J."/>
            <person name="Wincker P."/>
        </authorList>
    </citation>
    <scope>NUCLEOTIDE SEQUENCE [LARGE SCALE GENOMIC DNA]</scope>
    <source>
        <strain evidence="1 2">Stock d4-2</strain>
    </source>
</reference>
<dbReference type="AlphaFoldDB" id="A0BH78"/>
<keyword evidence="2" id="KW-1185">Reference proteome</keyword>
<sequence length="277" mass="33792">MEIKPKSEFKLFTFQNILFVKFGRDFWNESLQRLLNQQAEEDLNFQIENKIIYKLNDCSAYQFLIKKYLIFTFYQKSILDMVMDRLNLIKISSINYYISNLKGSEYIMKVFYRQYYKLSTLKHSSKVKLKILIYFSFQNNLLIFQNYQQLNNRHNRIEEIKNFKEKFSFQAFIQTCFLYCQFSNISVITIDLLLLYSMLYNAIEIKRIILYRFGYLKLLFYIHNIELIIHINLNTYQQQQNMIDRISLNILKSRYMINEKQILGAVQRRLKFLMAEE</sequence>
<name>A0BH78_PARTE</name>
<protein>
    <recommendedName>
        <fullName evidence="3">Transmembrane protein</fullName>
    </recommendedName>
</protein>
<organism evidence="1 2">
    <name type="scientific">Paramecium tetraurelia</name>
    <dbReference type="NCBI Taxonomy" id="5888"/>
    <lineage>
        <taxon>Eukaryota</taxon>
        <taxon>Sar</taxon>
        <taxon>Alveolata</taxon>
        <taxon>Ciliophora</taxon>
        <taxon>Intramacronucleata</taxon>
        <taxon>Oligohymenophorea</taxon>
        <taxon>Peniculida</taxon>
        <taxon>Parameciidae</taxon>
        <taxon>Paramecium</taxon>
    </lineage>
</organism>
<dbReference type="HOGENOM" id="CLU_1006304_0_0_1"/>
<dbReference type="OrthoDB" id="10628918at2759"/>
<dbReference type="KEGG" id="ptm:GSPATT00028930001"/>